<dbReference type="GO" id="GO:0003677">
    <property type="term" value="F:DNA binding"/>
    <property type="evidence" value="ECO:0007669"/>
    <property type="project" value="UniProtKB-KW"/>
</dbReference>
<feature type="domain" description="NAC" evidence="6">
    <location>
        <begin position="17"/>
        <end position="168"/>
    </location>
</feature>
<keyword evidence="4" id="KW-0539">Nucleus</keyword>
<dbReference type="PANTHER" id="PTHR31719:SF130">
    <property type="entry name" value="NAC DOMAIN-CONTAINING PROTEIN 18"/>
    <property type="match status" value="1"/>
</dbReference>
<organism evidence="7 8">
    <name type="scientific">Vanilla planifolia</name>
    <name type="common">Vanilla</name>
    <dbReference type="NCBI Taxonomy" id="51239"/>
    <lineage>
        <taxon>Eukaryota</taxon>
        <taxon>Viridiplantae</taxon>
        <taxon>Streptophyta</taxon>
        <taxon>Embryophyta</taxon>
        <taxon>Tracheophyta</taxon>
        <taxon>Spermatophyta</taxon>
        <taxon>Magnoliopsida</taxon>
        <taxon>Liliopsida</taxon>
        <taxon>Asparagales</taxon>
        <taxon>Orchidaceae</taxon>
        <taxon>Vanilloideae</taxon>
        <taxon>Vanilleae</taxon>
        <taxon>Vanilla</taxon>
    </lineage>
</organism>
<dbReference type="SUPFAM" id="SSF101941">
    <property type="entry name" value="NAC domain"/>
    <property type="match status" value="1"/>
</dbReference>
<dbReference type="AlphaFoldDB" id="A0A835RRX4"/>
<reference evidence="7 8" key="1">
    <citation type="journal article" date="2020" name="Nat. Food">
        <title>A phased Vanilla planifolia genome enables genetic improvement of flavour and production.</title>
        <authorList>
            <person name="Hasing T."/>
            <person name="Tang H."/>
            <person name="Brym M."/>
            <person name="Khazi F."/>
            <person name="Huang T."/>
            <person name="Chambers A.H."/>
        </authorList>
    </citation>
    <scope>NUCLEOTIDE SEQUENCE [LARGE SCALE GENOMIC DNA]</scope>
    <source>
        <tissue evidence="7">Leaf</tissue>
    </source>
</reference>
<evidence type="ECO:0000256" key="1">
    <source>
        <dbReference type="ARBA" id="ARBA00023015"/>
    </source>
</evidence>
<evidence type="ECO:0000259" key="6">
    <source>
        <dbReference type="PROSITE" id="PS51005"/>
    </source>
</evidence>
<feature type="compositionally biased region" description="Low complexity" evidence="5">
    <location>
        <begin position="182"/>
        <end position="192"/>
    </location>
</feature>
<dbReference type="PROSITE" id="PS51005">
    <property type="entry name" value="NAC"/>
    <property type="match status" value="1"/>
</dbReference>
<comment type="caution">
    <text evidence="7">The sequence shown here is derived from an EMBL/GenBank/DDBJ whole genome shotgun (WGS) entry which is preliminary data.</text>
</comment>
<keyword evidence="1" id="KW-0805">Transcription regulation</keyword>
<dbReference type="Pfam" id="PF02365">
    <property type="entry name" value="NAM"/>
    <property type="match status" value="1"/>
</dbReference>
<feature type="compositionally biased region" description="Acidic residues" evidence="5">
    <location>
        <begin position="198"/>
        <end position="210"/>
    </location>
</feature>
<dbReference type="EMBL" id="JADCNL010000001">
    <property type="protein sequence ID" value="KAG0495643.1"/>
    <property type="molecule type" value="Genomic_DNA"/>
</dbReference>
<dbReference type="InterPro" id="IPR036093">
    <property type="entry name" value="NAC_dom_sf"/>
</dbReference>
<dbReference type="InterPro" id="IPR003441">
    <property type="entry name" value="NAC-dom"/>
</dbReference>
<dbReference type="Gene3D" id="2.170.150.80">
    <property type="entry name" value="NAC domain"/>
    <property type="match status" value="1"/>
</dbReference>
<keyword evidence="3" id="KW-0804">Transcription</keyword>
<protein>
    <recommendedName>
        <fullName evidence="6">NAC domain-containing protein</fullName>
    </recommendedName>
</protein>
<evidence type="ECO:0000256" key="3">
    <source>
        <dbReference type="ARBA" id="ARBA00023163"/>
    </source>
</evidence>
<evidence type="ECO:0000256" key="2">
    <source>
        <dbReference type="ARBA" id="ARBA00023125"/>
    </source>
</evidence>
<proteinExistence type="predicted"/>
<feature type="region of interest" description="Disordered" evidence="5">
    <location>
        <begin position="174"/>
        <end position="210"/>
    </location>
</feature>
<dbReference type="GO" id="GO:0006355">
    <property type="term" value="P:regulation of DNA-templated transcription"/>
    <property type="evidence" value="ECO:0007669"/>
    <property type="project" value="InterPro"/>
</dbReference>
<keyword evidence="2" id="KW-0238">DNA-binding</keyword>
<evidence type="ECO:0000313" key="7">
    <source>
        <dbReference type="EMBL" id="KAG0495643.1"/>
    </source>
</evidence>
<dbReference type="OrthoDB" id="406551at2759"/>
<gene>
    <name evidence="7" type="ORF">HPP92_000334</name>
</gene>
<evidence type="ECO:0000313" key="8">
    <source>
        <dbReference type="Proteomes" id="UP000636800"/>
    </source>
</evidence>
<keyword evidence="8" id="KW-1185">Reference proteome</keyword>
<evidence type="ECO:0000256" key="5">
    <source>
        <dbReference type="SAM" id="MobiDB-lite"/>
    </source>
</evidence>
<evidence type="ECO:0000256" key="4">
    <source>
        <dbReference type="ARBA" id="ARBA00023242"/>
    </source>
</evidence>
<dbReference type="Proteomes" id="UP000636800">
    <property type="component" value="Chromosome 1"/>
</dbReference>
<sequence>MAPMETNEFPNPNPMRLPPGFRFHPTDEELVVQYLKRKALSRPLPAAIIPEIELRKISPHKLLGGFTGEKYFFNLRETKGGNRKVGGFMVGTGRGYWKPMGTEKPVMSSRGDELVGTKQILVFCRALGSQTKWVMHELRLAKNELPYIASNNLVASGKEWVACRIFAKRRESMKRRGRSRRPLSSSESSSTSCITSLPDEECSIGEEVTS</sequence>
<name>A0A835RRX4_VANPL</name>
<dbReference type="PANTHER" id="PTHR31719">
    <property type="entry name" value="NAC TRANSCRIPTION FACTOR 56"/>
    <property type="match status" value="1"/>
</dbReference>
<accession>A0A835RRX4</accession>